<dbReference type="SUPFAM" id="SSF49785">
    <property type="entry name" value="Galactose-binding domain-like"/>
    <property type="match status" value="2"/>
</dbReference>
<dbReference type="PANTHER" id="PTHR12045">
    <property type="entry name" value="ALLANTOICASE"/>
    <property type="match status" value="1"/>
</dbReference>
<keyword evidence="5" id="KW-1185">Reference proteome</keyword>
<dbReference type="GO" id="GO:0004037">
    <property type="term" value="F:allantoicase activity"/>
    <property type="evidence" value="ECO:0007669"/>
    <property type="project" value="InterPro"/>
</dbReference>
<dbReference type="EMBL" id="JAIXMP010000041">
    <property type="protein sequence ID" value="KAI9247712.1"/>
    <property type="molecule type" value="Genomic_DNA"/>
</dbReference>
<evidence type="ECO:0000259" key="3">
    <source>
        <dbReference type="Pfam" id="PF03561"/>
    </source>
</evidence>
<reference evidence="4" key="2">
    <citation type="submission" date="2023-02" db="EMBL/GenBank/DDBJ databases">
        <authorList>
            <consortium name="DOE Joint Genome Institute"/>
            <person name="Mondo S.J."/>
            <person name="Chang Y."/>
            <person name="Wang Y."/>
            <person name="Ahrendt S."/>
            <person name="Andreopoulos W."/>
            <person name="Barry K."/>
            <person name="Beard J."/>
            <person name="Benny G.L."/>
            <person name="Blankenship S."/>
            <person name="Bonito G."/>
            <person name="Cuomo C."/>
            <person name="Desiro A."/>
            <person name="Gervers K.A."/>
            <person name="Hundley H."/>
            <person name="Kuo A."/>
            <person name="LaButti K."/>
            <person name="Lang B.F."/>
            <person name="Lipzen A."/>
            <person name="O'Donnell K."/>
            <person name="Pangilinan J."/>
            <person name="Reynolds N."/>
            <person name="Sandor L."/>
            <person name="Smith M.W."/>
            <person name="Tsang A."/>
            <person name="Grigoriev I.V."/>
            <person name="Stajich J.E."/>
            <person name="Spatafora J.W."/>
        </authorList>
    </citation>
    <scope>NUCLEOTIDE SEQUENCE</scope>
    <source>
        <strain evidence="4">RSA 2281</strain>
    </source>
</reference>
<reference evidence="4" key="1">
    <citation type="journal article" date="2022" name="IScience">
        <title>Evolution of zygomycete secretomes and the origins of terrestrial fungal ecologies.</title>
        <authorList>
            <person name="Chang Y."/>
            <person name="Wang Y."/>
            <person name="Mondo S."/>
            <person name="Ahrendt S."/>
            <person name="Andreopoulos W."/>
            <person name="Barry K."/>
            <person name="Beard J."/>
            <person name="Benny G.L."/>
            <person name="Blankenship S."/>
            <person name="Bonito G."/>
            <person name="Cuomo C."/>
            <person name="Desiro A."/>
            <person name="Gervers K.A."/>
            <person name="Hundley H."/>
            <person name="Kuo A."/>
            <person name="LaButti K."/>
            <person name="Lang B.F."/>
            <person name="Lipzen A."/>
            <person name="O'Donnell K."/>
            <person name="Pangilinan J."/>
            <person name="Reynolds N."/>
            <person name="Sandor L."/>
            <person name="Smith M.E."/>
            <person name="Tsang A."/>
            <person name="Grigoriev I.V."/>
            <person name="Stajich J.E."/>
            <person name="Spatafora J.W."/>
        </authorList>
    </citation>
    <scope>NUCLEOTIDE SEQUENCE</scope>
    <source>
        <strain evidence="4">RSA 2281</strain>
    </source>
</reference>
<dbReference type="GO" id="GO:0000256">
    <property type="term" value="P:allantoin catabolic process"/>
    <property type="evidence" value="ECO:0007669"/>
    <property type="project" value="InterPro"/>
</dbReference>
<feature type="domain" description="Allantoicase" evidence="3">
    <location>
        <begin position="198"/>
        <end position="336"/>
    </location>
</feature>
<dbReference type="InterPro" id="IPR005164">
    <property type="entry name" value="Allantoicase"/>
</dbReference>
<proteinExistence type="inferred from homology"/>
<feature type="region of interest" description="Disordered" evidence="2">
    <location>
        <begin position="356"/>
        <end position="378"/>
    </location>
</feature>
<dbReference type="InterPro" id="IPR008979">
    <property type="entry name" value="Galactose-bd-like_sf"/>
</dbReference>
<dbReference type="Proteomes" id="UP001209540">
    <property type="component" value="Unassembled WGS sequence"/>
</dbReference>
<dbReference type="Pfam" id="PF03561">
    <property type="entry name" value="Allantoicase"/>
    <property type="match status" value="2"/>
</dbReference>
<dbReference type="Gene3D" id="2.60.120.260">
    <property type="entry name" value="Galactose-binding domain-like"/>
    <property type="match status" value="2"/>
</dbReference>
<feature type="domain" description="Allantoicase" evidence="3">
    <location>
        <begin position="39"/>
        <end position="178"/>
    </location>
</feature>
<evidence type="ECO:0000313" key="4">
    <source>
        <dbReference type="EMBL" id="KAI9247712.1"/>
    </source>
</evidence>
<evidence type="ECO:0000256" key="1">
    <source>
        <dbReference type="ARBA" id="ARBA00009242"/>
    </source>
</evidence>
<dbReference type="AlphaFoldDB" id="A0AAD5JPQ0"/>
<dbReference type="PANTHER" id="PTHR12045:SF3">
    <property type="entry name" value="INACTIVE ALLANTOICASE-RELATED"/>
    <property type="match status" value="1"/>
</dbReference>
<comment type="caution">
    <text evidence="4">The sequence shown here is derived from an EMBL/GenBank/DDBJ whole genome shotgun (WGS) entry which is preliminary data.</text>
</comment>
<name>A0AAD5JPQ0_9FUNG</name>
<organism evidence="4 5">
    <name type="scientific">Phascolomyces articulosus</name>
    <dbReference type="NCBI Taxonomy" id="60185"/>
    <lineage>
        <taxon>Eukaryota</taxon>
        <taxon>Fungi</taxon>
        <taxon>Fungi incertae sedis</taxon>
        <taxon>Mucoromycota</taxon>
        <taxon>Mucoromycotina</taxon>
        <taxon>Mucoromycetes</taxon>
        <taxon>Mucorales</taxon>
        <taxon>Lichtheimiaceae</taxon>
        <taxon>Phascolomyces</taxon>
    </lineage>
</organism>
<evidence type="ECO:0000256" key="2">
    <source>
        <dbReference type="SAM" id="MobiDB-lite"/>
    </source>
</evidence>
<sequence length="407" mass="45130">MGAIQSCLAPAPYTELCAKQLDDTILSYYTDLASAKFEGSIISASDQYFGNADNLIDENEPHVEEELDRDGERDGWQSKRHVEDAWAVVRLGCQGHLYGFDINTVNFNDAAPLTATIEAAQSHPHGTKKWVTLLPNVRITPNQHNFFLLGGSQHVYSQVKLTISPGGGVARLRCYGNAVPDWPRGLKSSVNLASVQKGARITRWTDIHHANNPNILMDHGKTTADGWETPHSRDADRNDYVVIQLASPGTLNSLTISTEHYLGNAPNAISIDGCYSVEEDPAYDYTADWIEIVQRETVKENTLTIFNMANNKKVFSHLRLTVHPDGGIQQILAMGHPYIEEEEEENAMDSTEAKNDAMSSDESIGFSESIGIGGRRKRHRASADKAARAIHKTLEIHTRAKRRQIIT</sequence>
<dbReference type="InterPro" id="IPR015908">
    <property type="entry name" value="Allantoicase_dom"/>
</dbReference>
<protein>
    <submittedName>
        <fullName evidence="4">Galactose-binding domain-like protein</fullName>
    </submittedName>
</protein>
<comment type="similarity">
    <text evidence="1">Belongs to the allantoicase family.</text>
</comment>
<accession>A0AAD5JPQ0</accession>
<gene>
    <name evidence="4" type="ORF">BDA99DRAFT_525818</name>
</gene>
<evidence type="ECO:0000313" key="5">
    <source>
        <dbReference type="Proteomes" id="UP001209540"/>
    </source>
</evidence>
<feature type="compositionally biased region" description="Low complexity" evidence="2">
    <location>
        <begin position="360"/>
        <end position="370"/>
    </location>
</feature>